<evidence type="ECO:0000256" key="2">
    <source>
        <dbReference type="ARBA" id="ARBA00009695"/>
    </source>
</evidence>
<comment type="caution">
    <text evidence="7">The sequence shown here is derived from an EMBL/GenBank/DDBJ whole genome shotgun (WGS) entry which is preliminary data.</text>
</comment>
<dbReference type="InterPro" id="IPR053924">
    <property type="entry name" value="RecX_HTH_2nd"/>
</dbReference>
<dbReference type="HAMAP" id="MF_01114">
    <property type="entry name" value="RecX"/>
    <property type="match status" value="1"/>
</dbReference>
<comment type="subcellular location">
    <subcellularLocation>
        <location evidence="1 5">Cytoplasm</location>
    </subcellularLocation>
</comment>
<gene>
    <name evidence="5" type="primary">recX</name>
    <name evidence="7" type="ORF">CGS58_11105</name>
</gene>
<evidence type="ECO:0000256" key="1">
    <source>
        <dbReference type="ARBA" id="ARBA00004496"/>
    </source>
</evidence>
<evidence type="ECO:0000256" key="5">
    <source>
        <dbReference type="HAMAP-Rule" id="MF_01114"/>
    </source>
</evidence>
<evidence type="ECO:0000256" key="4">
    <source>
        <dbReference type="ARBA" id="ARBA00022490"/>
    </source>
</evidence>
<accession>A0A174AXG5</accession>
<dbReference type="Pfam" id="PF02631">
    <property type="entry name" value="RecX_HTH2"/>
    <property type="match status" value="1"/>
</dbReference>
<keyword evidence="4 5" id="KW-0963">Cytoplasm</keyword>
<comment type="function">
    <text evidence="5">Modulates RecA activity.</text>
</comment>
<feature type="domain" description="RecX second three-helical" evidence="6">
    <location>
        <begin position="67"/>
        <end position="107"/>
    </location>
</feature>
<dbReference type="Gene3D" id="1.10.10.10">
    <property type="entry name" value="Winged helix-like DNA-binding domain superfamily/Winged helix DNA-binding domain"/>
    <property type="match status" value="2"/>
</dbReference>
<sequence length="169" mass="18904">MAFTHNRRPLAEEEKSTDAAKARARAMELLAGQELSSGILYERLNRRFTEQTSAAVVAEMVEREYVNDERYAEARAHGLLAAKKSRRAAAQNLRQKGLSTQQIEQALEVVYAPEEGGEDPELEAAAGLVEGRYRKKLEAGRRDLVVAALMRRGFAYAVIKEAIKKVEEE</sequence>
<dbReference type="RefSeq" id="WP_055190716.1">
    <property type="nucleotide sequence ID" value="NZ_NMTY01000025.1"/>
</dbReference>
<organism evidence="7 8">
    <name type="scientific">Faecalibacterium prausnitzii</name>
    <dbReference type="NCBI Taxonomy" id="853"/>
    <lineage>
        <taxon>Bacteria</taxon>
        <taxon>Bacillati</taxon>
        <taxon>Bacillota</taxon>
        <taxon>Clostridia</taxon>
        <taxon>Eubacteriales</taxon>
        <taxon>Oscillospiraceae</taxon>
        <taxon>Faecalibacterium</taxon>
    </lineage>
</organism>
<dbReference type="PANTHER" id="PTHR33602">
    <property type="entry name" value="REGULATORY PROTEIN RECX FAMILY PROTEIN"/>
    <property type="match status" value="1"/>
</dbReference>
<evidence type="ECO:0000259" key="6">
    <source>
        <dbReference type="Pfam" id="PF02631"/>
    </source>
</evidence>
<dbReference type="GO" id="GO:0006282">
    <property type="term" value="P:regulation of DNA repair"/>
    <property type="evidence" value="ECO:0007669"/>
    <property type="project" value="UniProtKB-UniRule"/>
</dbReference>
<dbReference type="AlphaFoldDB" id="A0A174AXG5"/>
<dbReference type="InterPro" id="IPR036388">
    <property type="entry name" value="WH-like_DNA-bd_sf"/>
</dbReference>
<evidence type="ECO:0000313" key="7">
    <source>
        <dbReference type="EMBL" id="PDX80588.1"/>
    </source>
</evidence>
<evidence type="ECO:0000256" key="3">
    <source>
        <dbReference type="ARBA" id="ARBA00018111"/>
    </source>
</evidence>
<dbReference type="EMBL" id="NMTY01000025">
    <property type="protein sequence ID" value="PDX80588.1"/>
    <property type="molecule type" value="Genomic_DNA"/>
</dbReference>
<comment type="similarity">
    <text evidence="2 5">Belongs to the RecX family.</text>
</comment>
<dbReference type="Proteomes" id="UP000220005">
    <property type="component" value="Unassembled WGS sequence"/>
</dbReference>
<dbReference type="InterPro" id="IPR003783">
    <property type="entry name" value="Regulatory_RecX"/>
</dbReference>
<reference evidence="7 8" key="1">
    <citation type="journal article" date="2017" name="Front. Microbiol.">
        <title>New Insights into the Diversity of the Genus Faecalibacterium.</title>
        <authorList>
            <person name="Benevides L."/>
            <person name="Burman S."/>
            <person name="Martin R."/>
            <person name="Robert V."/>
            <person name="Thomas M."/>
            <person name="Miquel S."/>
            <person name="Chain F."/>
            <person name="Sokol H."/>
            <person name="Bermudez-Humaran L.G."/>
            <person name="Morrison M."/>
            <person name="Langella P."/>
            <person name="Azevedo V.A."/>
            <person name="Chatel J.M."/>
            <person name="Soares S."/>
        </authorList>
    </citation>
    <scope>NUCLEOTIDE SEQUENCE [LARGE SCALE GENOMIC DNA]</scope>
    <source>
        <strain evidence="7 8">CNCM I 4575</strain>
    </source>
</reference>
<protein>
    <recommendedName>
        <fullName evidence="3 5">Regulatory protein RecX</fullName>
    </recommendedName>
</protein>
<dbReference type="GO" id="GO:0005737">
    <property type="term" value="C:cytoplasm"/>
    <property type="evidence" value="ECO:0007669"/>
    <property type="project" value="UniProtKB-SubCell"/>
</dbReference>
<evidence type="ECO:0000313" key="8">
    <source>
        <dbReference type="Proteomes" id="UP000220005"/>
    </source>
</evidence>
<proteinExistence type="inferred from homology"/>
<name>A0A174AXG5_9FIRM</name>
<dbReference type="PANTHER" id="PTHR33602:SF1">
    <property type="entry name" value="REGULATORY PROTEIN RECX FAMILY PROTEIN"/>
    <property type="match status" value="1"/>
</dbReference>
<dbReference type="OrthoDB" id="1862880at2"/>